<feature type="non-terminal residue" evidence="2">
    <location>
        <position position="1"/>
    </location>
</feature>
<keyword evidence="3" id="KW-1185">Reference proteome</keyword>
<dbReference type="SUPFAM" id="SSF53098">
    <property type="entry name" value="Ribonuclease H-like"/>
    <property type="match status" value="1"/>
</dbReference>
<protein>
    <submittedName>
        <fullName evidence="2">Ribonuclease H-like domain-containing protein</fullName>
    </submittedName>
</protein>
<accession>A0AAD6X5S2</accession>
<comment type="caution">
    <text evidence="2">The sequence shown here is derived from an EMBL/GenBank/DDBJ whole genome shotgun (WGS) entry which is preliminary data.</text>
</comment>
<dbReference type="AlphaFoldDB" id="A0AAD6X5S2"/>
<evidence type="ECO:0000256" key="1">
    <source>
        <dbReference type="SAM" id="MobiDB-lite"/>
    </source>
</evidence>
<evidence type="ECO:0000313" key="3">
    <source>
        <dbReference type="Proteomes" id="UP001218188"/>
    </source>
</evidence>
<name>A0AAD6X5S2_9AGAR</name>
<dbReference type="InterPro" id="IPR012337">
    <property type="entry name" value="RNaseH-like_sf"/>
</dbReference>
<dbReference type="Proteomes" id="UP001218188">
    <property type="component" value="Unassembled WGS sequence"/>
</dbReference>
<organism evidence="2 3">
    <name type="scientific">Mycena alexandri</name>
    <dbReference type="NCBI Taxonomy" id="1745969"/>
    <lineage>
        <taxon>Eukaryota</taxon>
        <taxon>Fungi</taxon>
        <taxon>Dikarya</taxon>
        <taxon>Basidiomycota</taxon>
        <taxon>Agaricomycotina</taxon>
        <taxon>Agaricomycetes</taxon>
        <taxon>Agaricomycetidae</taxon>
        <taxon>Agaricales</taxon>
        <taxon>Marasmiineae</taxon>
        <taxon>Mycenaceae</taxon>
        <taxon>Mycena</taxon>
    </lineage>
</organism>
<sequence length="584" mass="65464">DHLLMLLICKRGLVPDLLNSDDWKAFVRHVNPNLKPTPSSEFTTRIIPTEAAKVKLRTESALQKAGPSTLTFDGTQSRKDSFYTLHATTPKNEVFFLGGHFGTKTSHTAEWVKDGALRVMKAVGEDKWAAAVSDSTNTTLAARREITKAIPTVIDLCDVVHYLQHVIGDITELPEFAVMLSNMKPVIRHFNKSGKAKASLKDAGAGKGENGTDVRIHALASIGKTRFATHFMAVDTVEPALNHIRELVVQGVVKFKDPDLQELFEDPYSSAFLEFAKDLLRYKIIVRPLARTLWSLEATTANPSDAMVFWLAAAHALDSVFAQDPAKTHISASLAGHIRAAFNDRYHQFFSHSDIYFVAFCLDPRYPIGDYLRERVAPAPEAPTHIKFSHAFLRVKAFIKNLLKGLIDQHQKHNSGCNCHPIFKRKTSLEIVRECQAQLEAYWQGEAPFHAPILNDDAMEWWENLEIGYSPRSGVLAMLAVRIFGILANSMPDERTNSNITWFNSPLRGNQKAENLLDMILVGQWHKYHAEVRRLIFTFLTQVQLFITGCKSAASSPESNRGFPTPKPRALGEGETQSRRPFQQ</sequence>
<gene>
    <name evidence="2" type="ORF">C8F04DRAFT_948972</name>
</gene>
<feature type="region of interest" description="Disordered" evidence="1">
    <location>
        <begin position="553"/>
        <end position="584"/>
    </location>
</feature>
<evidence type="ECO:0000313" key="2">
    <source>
        <dbReference type="EMBL" id="KAJ7040043.1"/>
    </source>
</evidence>
<reference evidence="2" key="1">
    <citation type="submission" date="2023-03" db="EMBL/GenBank/DDBJ databases">
        <title>Massive genome expansion in bonnet fungi (Mycena s.s.) driven by repeated elements and novel gene families across ecological guilds.</title>
        <authorList>
            <consortium name="Lawrence Berkeley National Laboratory"/>
            <person name="Harder C.B."/>
            <person name="Miyauchi S."/>
            <person name="Viragh M."/>
            <person name="Kuo A."/>
            <person name="Thoen E."/>
            <person name="Andreopoulos B."/>
            <person name="Lu D."/>
            <person name="Skrede I."/>
            <person name="Drula E."/>
            <person name="Henrissat B."/>
            <person name="Morin E."/>
            <person name="Kohler A."/>
            <person name="Barry K."/>
            <person name="LaButti K."/>
            <person name="Morin E."/>
            <person name="Salamov A."/>
            <person name="Lipzen A."/>
            <person name="Mereny Z."/>
            <person name="Hegedus B."/>
            <person name="Baldrian P."/>
            <person name="Stursova M."/>
            <person name="Weitz H."/>
            <person name="Taylor A."/>
            <person name="Grigoriev I.V."/>
            <person name="Nagy L.G."/>
            <person name="Martin F."/>
            <person name="Kauserud H."/>
        </authorList>
    </citation>
    <scope>NUCLEOTIDE SEQUENCE</scope>
    <source>
        <strain evidence="2">CBHHK200</strain>
    </source>
</reference>
<proteinExistence type="predicted"/>
<dbReference type="EMBL" id="JARJCM010000024">
    <property type="protein sequence ID" value="KAJ7040043.1"/>
    <property type="molecule type" value="Genomic_DNA"/>
</dbReference>